<dbReference type="EMBL" id="JABWCS010000206">
    <property type="protein sequence ID" value="NUU61093.1"/>
    <property type="molecule type" value="Genomic_DNA"/>
</dbReference>
<evidence type="ECO:0000313" key="2">
    <source>
        <dbReference type="Proteomes" id="UP000564806"/>
    </source>
</evidence>
<organism evidence="1 2">
    <name type="scientific">Paenibacillus agri</name>
    <dbReference type="NCBI Taxonomy" id="2744309"/>
    <lineage>
        <taxon>Bacteria</taxon>
        <taxon>Bacillati</taxon>
        <taxon>Bacillota</taxon>
        <taxon>Bacilli</taxon>
        <taxon>Bacillales</taxon>
        <taxon>Paenibacillaceae</taxon>
        <taxon>Paenibacillus</taxon>
    </lineage>
</organism>
<keyword evidence="2" id="KW-1185">Reference proteome</keyword>
<evidence type="ECO:0000313" key="1">
    <source>
        <dbReference type="EMBL" id="NUU61093.1"/>
    </source>
</evidence>
<dbReference type="RefSeq" id="WP_175371644.1">
    <property type="nucleotide sequence ID" value="NZ_JABWCS010000206.1"/>
</dbReference>
<proteinExistence type="predicted"/>
<gene>
    <name evidence="1" type="ORF">HPT30_12110</name>
</gene>
<dbReference type="Proteomes" id="UP000564806">
    <property type="component" value="Unassembled WGS sequence"/>
</dbReference>
<reference evidence="1" key="1">
    <citation type="submission" date="2020-06" db="EMBL/GenBank/DDBJ databases">
        <title>Paenibacillus sp. nov., isolated from soil.</title>
        <authorList>
            <person name="Seo Y.L."/>
        </authorList>
    </citation>
    <scope>NUCLEOTIDE SEQUENCE [LARGE SCALE GENOMIC DNA]</scope>
    <source>
        <strain evidence="1">JW14</strain>
    </source>
</reference>
<comment type="caution">
    <text evidence="1">The sequence shown here is derived from an EMBL/GenBank/DDBJ whole genome shotgun (WGS) entry which is preliminary data.</text>
</comment>
<sequence>MLDNEKHRLIDDVLSRLSRNQQDFITREEYLEIEYRHKDEWFTELNMDSKVCSLCMGRSCNIEFHPLDRGVPCPHGENQIIKIEDSDRISYKFGFDQFINEIQSSFGINQDIKLESPFYLLGDFNIEKDDWQILFCFKKHLSLGALLEFKYKNQSPLTLIIVDTDGANTFDNAILKTFGVLVVDWNENPVKYLEQNYEDKPANLLALKELSQNAQLHNIINEQLKRTASDGKGTPFEKSVFEIIEKIFNVVIPFGGNLSGFSIPDGLIMADLDIMKYQTLFYDCKSFIGDRYKHSAGIPMQVNYYHDFLNAFYNVGSYNKTGFIIFANSFPEIEQKQITGSPQWKYVFENFKIFFINVAFLSKANELFDIFTIQGDQMNKTDLIKFYFHEDLSVLQDSEVENYYKLINNKSAYENYGFLSEVEAEIGIVLSVINSAKAENYPSIESHLKDVLKRSKHDNLKKSVSKPILTPYLREFVKMAKEEKLDSVLHPLSILLTLNRFDDDLNLQLNNYDILYQQTKDKLVELIAKI</sequence>
<accession>A0A850EIB8</accession>
<protein>
    <submittedName>
        <fullName evidence="1">Uncharacterized protein</fullName>
    </submittedName>
</protein>
<dbReference type="AlphaFoldDB" id="A0A850EIB8"/>
<name>A0A850EIB8_9BACL</name>